<evidence type="ECO:0000313" key="14">
    <source>
        <dbReference type="Proteomes" id="UP000694415"/>
    </source>
</evidence>
<evidence type="ECO:0008006" key="15">
    <source>
        <dbReference type="Google" id="ProtNLM"/>
    </source>
</evidence>
<sequence length="305" mass="33462">MSVTLQTVLYSLQEEQARLKMRLQELQQLKRERTGSPGAKIPFSVPEVPLVFQGQTKQGRQVPKFVVSNLKVCCPLPEGSALVTFEDPKVVDRLLQQKEHRVNIEDCRLRVQVQPLELPVVTNIQVSSQPDNHRVLVSGFPAGLRLSEEELLDKLEIFFGKAKNGGGDVETREMLQGTVMLGFADEEGKGPTEEVGGQGARDSRSLQGHPSLSLTVAQHLCQIGQFRVPLGRQQVLLRVSPYVSGEIQKAEVREGGAGEASPCQGELRAPQPLQPTQEPELPDPSHVFCGMVLVPASARHCSAFP</sequence>
<dbReference type="GO" id="GO:0042802">
    <property type="term" value="F:identical protein binding"/>
    <property type="evidence" value="ECO:0007669"/>
    <property type="project" value="Ensembl"/>
</dbReference>
<accession>A0A8C6GM97</accession>
<protein>
    <recommendedName>
        <fullName evidence="15">Interferon-induced 35 kDa protein</fullName>
    </recommendedName>
</protein>
<evidence type="ECO:0000256" key="8">
    <source>
        <dbReference type="ARBA" id="ARBA00022859"/>
    </source>
</evidence>
<keyword evidence="5" id="KW-0963">Cytoplasm</keyword>
<keyword evidence="8" id="KW-0391">Immunity</keyword>
<evidence type="ECO:0000256" key="1">
    <source>
        <dbReference type="ARBA" id="ARBA00004123"/>
    </source>
</evidence>
<keyword evidence="7" id="KW-0399">Innate immunity</keyword>
<dbReference type="PANTHER" id="PTHR15225">
    <property type="entry name" value="INTERFERON-INDUCED PROTEIN 35/NMI N-MYC/STAT INTERACTING PROTEIN"/>
    <property type="match status" value="1"/>
</dbReference>
<dbReference type="InterPro" id="IPR009938">
    <property type="entry name" value="Nmi/IFP35_N"/>
</dbReference>
<dbReference type="FunFam" id="3.30.70.330:FF:001253">
    <property type="entry name" value="Interferon-induced 35 kDa protein homolog"/>
    <property type="match status" value="1"/>
</dbReference>
<keyword evidence="14" id="KW-1185">Reference proteome</keyword>
<evidence type="ECO:0000256" key="4">
    <source>
        <dbReference type="ARBA" id="ARBA00010081"/>
    </source>
</evidence>
<evidence type="ECO:0000259" key="11">
    <source>
        <dbReference type="Pfam" id="PF07292"/>
    </source>
</evidence>
<dbReference type="GO" id="GO:0002281">
    <property type="term" value="P:macrophage activation involved in immune response"/>
    <property type="evidence" value="ECO:0007669"/>
    <property type="project" value="Ensembl"/>
</dbReference>
<comment type="similarity">
    <text evidence="4">Belongs to the NMI family.</text>
</comment>
<dbReference type="InterPro" id="IPR012677">
    <property type="entry name" value="Nucleotide-bd_a/b_plait_sf"/>
</dbReference>
<dbReference type="GeneTree" id="ENSGT00530000063686"/>
<dbReference type="InterPro" id="IPR009909">
    <property type="entry name" value="Nmi/IFP35_dom"/>
</dbReference>
<dbReference type="GO" id="GO:0050729">
    <property type="term" value="P:positive regulation of inflammatory response"/>
    <property type="evidence" value="ECO:0007669"/>
    <property type="project" value="Ensembl"/>
</dbReference>
<keyword evidence="9" id="KW-0539">Nucleus</keyword>
<dbReference type="AlphaFoldDB" id="A0A8C6GM97"/>
<evidence type="ECO:0000256" key="10">
    <source>
        <dbReference type="SAM" id="MobiDB-lite"/>
    </source>
</evidence>
<evidence type="ECO:0000256" key="7">
    <source>
        <dbReference type="ARBA" id="ARBA00022588"/>
    </source>
</evidence>
<reference evidence="13" key="1">
    <citation type="submission" date="2025-08" db="UniProtKB">
        <authorList>
            <consortium name="Ensembl"/>
        </authorList>
    </citation>
    <scope>IDENTIFICATION</scope>
</reference>
<feature type="region of interest" description="Disordered" evidence="10">
    <location>
        <begin position="185"/>
        <end position="207"/>
    </location>
</feature>
<feature type="compositionally biased region" description="Low complexity" evidence="10">
    <location>
        <begin position="270"/>
        <end position="279"/>
    </location>
</feature>
<evidence type="ECO:0000259" key="12">
    <source>
        <dbReference type="Pfam" id="PF07334"/>
    </source>
</evidence>
<dbReference type="GO" id="GO:1901223">
    <property type="term" value="P:negative regulation of non-canonical NF-kappaB signal transduction"/>
    <property type="evidence" value="ECO:0007669"/>
    <property type="project" value="Ensembl"/>
</dbReference>
<dbReference type="GO" id="GO:0005654">
    <property type="term" value="C:nucleoplasm"/>
    <property type="evidence" value="ECO:0007669"/>
    <property type="project" value="Ensembl"/>
</dbReference>
<reference evidence="13" key="2">
    <citation type="submission" date="2025-09" db="UniProtKB">
        <authorList>
            <consortium name="Ensembl"/>
        </authorList>
    </citation>
    <scope>IDENTIFICATION</scope>
</reference>
<evidence type="ECO:0000256" key="5">
    <source>
        <dbReference type="ARBA" id="ARBA00022490"/>
    </source>
</evidence>
<dbReference type="GO" id="GO:0045087">
    <property type="term" value="P:innate immune response"/>
    <property type="evidence" value="ECO:0007669"/>
    <property type="project" value="UniProtKB-KW"/>
</dbReference>
<dbReference type="GO" id="GO:0005829">
    <property type="term" value="C:cytosol"/>
    <property type="evidence" value="ECO:0007669"/>
    <property type="project" value="Ensembl"/>
</dbReference>
<dbReference type="Gene3D" id="3.30.70.330">
    <property type="match status" value="1"/>
</dbReference>
<dbReference type="Ensembl" id="ENSMSIT00000010222.1">
    <property type="protein sequence ID" value="ENSMSIP00000008042.1"/>
    <property type="gene ID" value="ENSMSIG00000007148.1"/>
</dbReference>
<feature type="region of interest" description="Disordered" evidence="10">
    <location>
        <begin position="253"/>
        <end position="279"/>
    </location>
</feature>
<proteinExistence type="inferred from homology"/>
<organism evidence="13 14">
    <name type="scientific">Mus spicilegus</name>
    <name type="common">Mound-building mouse</name>
    <dbReference type="NCBI Taxonomy" id="10103"/>
    <lineage>
        <taxon>Eukaryota</taxon>
        <taxon>Metazoa</taxon>
        <taxon>Chordata</taxon>
        <taxon>Craniata</taxon>
        <taxon>Vertebrata</taxon>
        <taxon>Euteleostomi</taxon>
        <taxon>Mammalia</taxon>
        <taxon>Eutheria</taxon>
        <taxon>Euarchontoglires</taxon>
        <taxon>Glires</taxon>
        <taxon>Rodentia</taxon>
        <taxon>Myomorpha</taxon>
        <taxon>Muroidea</taxon>
        <taxon>Muridae</taxon>
        <taxon>Murinae</taxon>
        <taxon>Mus</taxon>
        <taxon>Mus</taxon>
    </lineage>
</organism>
<dbReference type="GO" id="GO:0016020">
    <property type="term" value="C:membrane"/>
    <property type="evidence" value="ECO:0007669"/>
    <property type="project" value="Ensembl"/>
</dbReference>
<dbReference type="GO" id="GO:0034145">
    <property type="term" value="P:positive regulation of toll-like receptor 4 signaling pathway"/>
    <property type="evidence" value="ECO:0007669"/>
    <property type="project" value="Ensembl"/>
</dbReference>
<dbReference type="GO" id="GO:0008285">
    <property type="term" value="P:negative regulation of cell population proliferation"/>
    <property type="evidence" value="ECO:0007669"/>
    <property type="project" value="Ensembl"/>
</dbReference>
<dbReference type="Proteomes" id="UP000694415">
    <property type="component" value="Unplaced"/>
</dbReference>
<name>A0A8C6GM97_MUSSI</name>
<evidence type="ECO:0000256" key="6">
    <source>
        <dbReference type="ARBA" id="ARBA00022525"/>
    </source>
</evidence>
<evidence type="ECO:0000256" key="9">
    <source>
        <dbReference type="ARBA" id="ARBA00023242"/>
    </source>
</evidence>
<feature type="domain" description="Nmi/IFP 35" evidence="12">
    <location>
        <begin position="8"/>
        <end position="80"/>
    </location>
</feature>
<dbReference type="PANTHER" id="PTHR15225:SF1">
    <property type="entry name" value="INTERFERON-INDUCED 35 KDA PROTEIN"/>
    <property type="match status" value="1"/>
</dbReference>
<dbReference type="GO" id="GO:0005615">
    <property type="term" value="C:extracellular space"/>
    <property type="evidence" value="ECO:0007669"/>
    <property type="project" value="Ensembl"/>
</dbReference>
<dbReference type="Pfam" id="PF07292">
    <property type="entry name" value="NID"/>
    <property type="match status" value="2"/>
</dbReference>
<feature type="domain" description="NID" evidence="11">
    <location>
        <begin position="215"/>
        <end position="253"/>
    </location>
</feature>
<evidence type="ECO:0000256" key="3">
    <source>
        <dbReference type="ARBA" id="ARBA00004613"/>
    </source>
</evidence>
<keyword evidence="6" id="KW-0964">Secreted</keyword>
<evidence type="ECO:0000256" key="2">
    <source>
        <dbReference type="ARBA" id="ARBA00004496"/>
    </source>
</evidence>
<dbReference type="Pfam" id="PF07334">
    <property type="entry name" value="IFP_35_N"/>
    <property type="match status" value="1"/>
</dbReference>
<evidence type="ECO:0000313" key="13">
    <source>
        <dbReference type="Ensembl" id="ENSMSIP00000008042.1"/>
    </source>
</evidence>
<comment type="subcellular location">
    <subcellularLocation>
        <location evidence="2">Cytoplasm</location>
    </subcellularLocation>
    <subcellularLocation>
        <location evidence="1">Nucleus</location>
    </subcellularLocation>
    <subcellularLocation>
        <location evidence="3">Secreted</location>
    </subcellularLocation>
</comment>
<feature type="domain" description="NID" evidence="11">
    <location>
        <begin position="81"/>
        <end position="170"/>
    </location>
</feature>
<dbReference type="GO" id="GO:0005730">
    <property type="term" value="C:nucleolus"/>
    <property type="evidence" value="ECO:0007669"/>
    <property type="project" value="Ensembl"/>
</dbReference>